<organism evidence="1 2">
    <name type="scientific">Scortum barcoo</name>
    <name type="common">barcoo grunter</name>
    <dbReference type="NCBI Taxonomy" id="214431"/>
    <lineage>
        <taxon>Eukaryota</taxon>
        <taxon>Metazoa</taxon>
        <taxon>Chordata</taxon>
        <taxon>Craniata</taxon>
        <taxon>Vertebrata</taxon>
        <taxon>Euteleostomi</taxon>
        <taxon>Actinopterygii</taxon>
        <taxon>Neopterygii</taxon>
        <taxon>Teleostei</taxon>
        <taxon>Neoteleostei</taxon>
        <taxon>Acanthomorphata</taxon>
        <taxon>Eupercaria</taxon>
        <taxon>Centrarchiformes</taxon>
        <taxon>Terapontoidei</taxon>
        <taxon>Terapontidae</taxon>
        <taxon>Scortum</taxon>
    </lineage>
</organism>
<evidence type="ECO:0000313" key="2">
    <source>
        <dbReference type="Proteomes" id="UP000831701"/>
    </source>
</evidence>
<reference evidence="1" key="1">
    <citation type="submission" date="2022-04" db="EMBL/GenBank/DDBJ databases">
        <title>Jade perch genome.</title>
        <authorList>
            <person name="Chao B."/>
        </authorList>
    </citation>
    <scope>NUCLEOTIDE SEQUENCE</scope>
    <source>
        <strain evidence="1">CB-2022</strain>
    </source>
</reference>
<sequence>KNVKIIKIFVMHRSIINHPGGPLHGGASPSSSGESAPALHCTTVREEEEEEETSCGRSEEPATDEDPSPAAICDKKVRVERGSPPNRLAGWCAMETGTRLRAVLMLMWISQGGQDLVARFFFSLRDFFFFKPIFKLETQVDTECWDQLIQVQLSGSGDWAPCDTRKVEFPRREMEVVKGQMVVLHAWYSPSSDISKNSVIWHFMGNESKQVINFSSGEVGHGQNEFTKRAGFSAAMPSANLSIYINNTQESDSGRYVCNVIIPGATGITGEMRLNVKGNGPQRHRNFKVPPSPPVCTMTGNPMVKGNVTLSCKSSYGKPVPQYKWTKAAPMSEVFFSPMQNEKHGTLRLSNLTKSMSGKYICRASNTAGSDSCSINLEVITSSNAGMIAAATLGSIVGLVAMVLFLIFILRRVRRDTEEEIANEIKEDAQAPKRVSWAKSNTGSDIVSKNGTLSSIATSPRPRDPHPSNFHYPYSPMSASDAGSVINAYQLRPGEANTLQGLPGYNIGGTPSRKHKRPPTTNGASQVLRSPTLAVPNRTEGAQPQVPPPLTVSPQVSSSTLTRMGAVAVMVPAQSQAGSLV</sequence>
<name>A0ACB8VEY7_9TELE</name>
<dbReference type="EMBL" id="CM041552">
    <property type="protein sequence ID" value="KAI3354182.1"/>
    <property type="molecule type" value="Genomic_DNA"/>
</dbReference>
<gene>
    <name evidence="1" type="ORF">L3Q82_018718</name>
</gene>
<protein>
    <submittedName>
        <fullName evidence="1">Uncharacterized protein</fullName>
    </submittedName>
</protein>
<dbReference type="Proteomes" id="UP000831701">
    <property type="component" value="Chromosome 22"/>
</dbReference>
<comment type="caution">
    <text evidence="1">The sequence shown here is derived from an EMBL/GenBank/DDBJ whole genome shotgun (WGS) entry which is preliminary data.</text>
</comment>
<accession>A0ACB8VEY7</accession>
<evidence type="ECO:0000313" key="1">
    <source>
        <dbReference type="EMBL" id="KAI3354182.1"/>
    </source>
</evidence>
<proteinExistence type="predicted"/>
<feature type="non-terminal residue" evidence="1">
    <location>
        <position position="1"/>
    </location>
</feature>
<keyword evidence="2" id="KW-1185">Reference proteome</keyword>